<dbReference type="InterPro" id="IPR052912">
    <property type="entry name" value="UPF0111_domain"/>
</dbReference>
<feature type="coiled-coil region" evidence="2">
    <location>
        <begin position="32"/>
        <end position="59"/>
    </location>
</feature>
<evidence type="ECO:0000313" key="4">
    <source>
        <dbReference type="Proteomes" id="UP001163687"/>
    </source>
</evidence>
<evidence type="ECO:0000313" key="3">
    <source>
        <dbReference type="EMBL" id="BDG58923.1"/>
    </source>
</evidence>
<sequence length="206" mass="23649">MLFASHRDRQFFSLLRDAAQNLAESAQVFWDLSQATGRADEYAARLKDLEKRGDRYTHDLITLLNKLFVTPLDREDILRLAVVLDDVVDGLEAAASRIFIYRVDEDNRYIREFASLIMGQAEEVVQAVERLQTKDLLRIRENAVQINVLENQGDDLLREALANLLNHEQDPVRIIKLKEIFETLETVTDRAEDVANALESVVMKHA</sequence>
<dbReference type="KEGG" id="cmic:caldi_00130"/>
<dbReference type="EMBL" id="AP025628">
    <property type="protein sequence ID" value="BDG58923.1"/>
    <property type="molecule type" value="Genomic_DNA"/>
</dbReference>
<name>A0AA35G750_9FIRM</name>
<reference evidence="3" key="1">
    <citation type="submission" date="2022-03" db="EMBL/GenBank/DDBJ databases">
        <title>Complete genome sequence of Caldinitratiruptor microaerophilus.</title>
        <authorList>
            <person name="Mukaiyama R."/>
            <person name="Nishiyama T."/>
            <person name="Ueda K."/>
        </authorList>
    </citation>
    <scope>NUCLEOTIDE SEQUENCE</scope>
    <source>
        <strain evidence="3">JCM 16183</strain>
    </source>
</reference>
<dbReference type="RefSeq" id="WP_264843049.1">
    <property type="nucleotide sequence ID" value="NZ_AP025628.1"/>
</dbReference>
<dbReference type="PANTHER" id="PTHR37298">
    <property type="entry name" value="UPF0111 PROTEIN YKAA"/>
    <property type="match status" value="1"/>
</dbReference>
<evidence type="ECO:0000256" key="1">
    <source>
        <dbReference type="ARBA" id="ARBA00008591"/>
    </source>
</evidence>
<evidence type="ECO:0000256" key="2">
    <source>
        <dbReference type="SAM" id="Coils"/>
    </source>
</evidence>
<accession>A0AA35G750</accession>
<keyword evidence="4" id="KW-1185">Reference proteome</keyword>
<dbReference type="PANTHER" id="PTHR37298:SF1">
    <property type="entry name" value="UPF0111 PROTEIN YKAA"/>
    <property type="match status" value="1"/>
</dbReference>
<gene>
    <name evidence="3" type="ORF">caldi_00130</name>
</gene>
<dbReference type="InterPro" id="IPR018445">
    <property type="entry name" value="Put_Phosphate_transp_reg"/>
</dbReference>
<dbReference type="AlphaFoldDB" id="A0AA35G750"/>
<dbReference type="Pfam" id="PF01865">
    <property type="entry name" value="PhoU_div"/>
    <property type="match status" value="1"/>
</dbReference>
<dbReference type="Gene3D" id="1.20.58.220">
    <property type="entry name" value="Phosphate transport system protein phou homolog 2, domain 2"/>
    <property type="match status" value="1"/>
</dbReference>
<evidence type="ECO:0008006" key="5">
    <source>
        <dbReference type="Google" id="ProtNLM"/>
    </source>
</evidence>
<dbReference type="Proteomes" id="UP001163687">
    <property type="component" value="Chromosome"/>
</dbReference>
<dbReference type="InterPro" id="IPR038078">
    <property type="entry name" value="PhoU-like_sf"/>
</dbReference>
<comment type="similarity">
    <text evidence="1">Belongs to the UPF0111 family.</text>
</comment>
<protein>
    <recommendedName>
        <fullName evidence="5">DUF47 domain-containing protein</fullName>
    </recommendedName>
</protein>
<keyword evidence="2" id="KW-0175">Coiled coil</keyword>
<proteinExistence type="inferred from homology"/>
<organism evidence="3 4">
    <name type="scientific">Caldinitratiruptor microaerophilus</name>
    <dbReference type="NCBI Taxonomy" id="671077"/>
    <lineage>
        <taxon>Bacteria</taxon>
        <taxon>Bacillati</taxon>
        <taxon>Bacillota</taxon>
        <taxon>Clostridia</taxon>
        <taxon>Eubacteriales</taxon>
        <taxon>Symbiobacteriaceae</taxon>
        <taxon>Caldinitratiruptor</taxon>
    </lineage>
</organism>